<proteinExistence type="predicted"/>
<evidence type="ECO:0000313" key="2">
    <source>
        <dbReference type="Proteomes" id="UP000265801"/>
    </source>
</evidence>
<dbReference type="RefSeq" id="WP_119549209.1">
    <property type="nucleotide sequence ID" value="NZ_QXIR01000039.1"/>
</dbReference>
<dbReference type="SUPFAM" id="SSF55909">
    <property type="entry name" value="Pentein"/>
    <property type="match status" value="1"/>
</dbReference>
<dbReference type="GO" id="GO:0019546">
    <property type="term" value="P:L-arginine deiminase pathway"/>
    <property type="evidence" value="ECO:0007669"/>
    <property type="project" value="TreeGrafter"/>
</dbReference>
<dbReference type="Gene3D" id="3.75.10.10">
    <property type="entry name" value="L-arginine/glycine Amidinotransferase, Chain A"/>
    <property type="match status" value="1"/>
</dbReference>
<dbReference type="Proteomes" id="UP000265801">
    <property type="component" value="Unassembled WGS sequence"/>
</dbReference>
<accession>A0A3A1QU26</accession>
<dbReference type="PANTHER" id="PTHR47271:SF2">
    <property type="entry name" value="ARGININE DEIMINASE"/>
    <property type="match status" value="1"/>
</dbReference>
<keyword evidence="2" id="KW-1185">Reference proteome</keyword>
<dbReference type="Pfam" id="PF19420">
    <property type="entry name" value="DDAH_eukar"/>
    <property type="match status" value="1"/>
</dbReference>
<dbReference type="OrthoDB" id="9814070at2"/>
<dbReference type="EMBL" id="QXIR01000039">
    <property type="protein sequence ID" value="RIW28832.1"/>
    <property type="molecule type" value="Genomic_DNA"/>
</dbReference>
<evidence type="ECO:0000313" key="1">
    <source>
        <dbReference type="EMBL" id="RIW28832.1"/>
    </source>
</evidence>
<comment type="caution">
    <text evidence="1">The sequence shown here is derived from an EMBL/GenBank/DDBJ whole genome shotgun (WGS) entry which is preliminary data.</text>
</comment>
<dbReference type="PANTHER" id="PTHR47271">
    <property type="entry name" value="ARGININE DEIMINASE"/>
    <property type="match status" value="1"/>
</dbReference>
<sequence>MSTESPKNHRTFCRSEYDTLKRVILCEPHYMTIRDVINETQRKFKDEGIHIEKAVEQHGEFVKTLRDNGVEVALLPYHKKYHEQVFTRDIGFTIGQTVFVARMASNVRRGEEAVLKQWLEDEDLSYYNLAEDRIEGGDVVIDQNTVYVGLSDRTTQSSVDHLQSLLPNMEVKGIKFKAEYLHLDCVFNVISPTEALIFREALTEQDIEFFGSRYELIDVSKEEQFTLGTNLLSIGNKKILSLPINKGVNNELRQRGFSVLEVDITEIIKSGGSFRCCSLPVLRESTANDATH</sequence>
<evidence type="ECO:0008006" key="3">
    <source>
        <dbReference type="Google" id="ProtNLM"/>
    </source>
</evidence>
<reference evidence="1 2" key="1">
    <citation type="submission" date="2018-09" db="EMBL/GenBank/DDBJ databases">
        <title>Bacillus saliacetes sp. nov., isolated from Thai shrimp paste (Ka-pi).</title>
        <authorList>
            <person name="Daroonpunt R."/>
            <person name="Tanasupawat S."/>
            <person name="Yiamsombut S."/>
        </authorList>
    </citation>
    <scope>NUCLEOTIDE SEQUENCE [LARGE SCALE GENOMIC DNA]</scope>
    <source>
        <strain evidence="1 2">SKP7-4</strain>
    </source>
</reference>
<dbReference type="AlphaFoldDB" id="A0A3A1QU26"/>
<protein>
    <recommendedName>
        <fullName evidence="3">N-dimethylarginine dimethylaminohydrolase</fullName>
    </recommendedName>
</protein>
<name>A0A3A1QU26_9BACI</name>
<gene>
    <name evidence="1" type="ORF">D3H55_20725</name>
</gene>
<organism evidence="1 2">
    <name type="scientific">Bacillus salacetis</name>
    <dbReference type="NCBI Taxonomy" id="2315464"/>
    <lineage>
        <taxon>Bacteria</taxon>
        <taxon>Bacillati</taxon>
        <taxon>Bacillota</taxon>
        <taxon>Bacilli</taxon>
        <taxon>Bacillales</taxon>
        <taxon>Bacillaceae</taxon>
        <taxon>Bacillus</taxon>
    </lineage>
</organism>
<dbReference type="GO" id="GO:0016990">
    <property type="term" value="F:arginine deiminase activity"/>
    <property type="evidence" value="ECO:0007669"/>
    <property type="project" value="TreeGrafter"/>
</dbReference>